<evidence type="ECO:0000256" key="1">
    <source>
        <dbReference type="SAM" id="MobiDB-lite"/>
    </source>
</evidence>
<feature type="region of interest" description="Disordered" evidence="1">
    <location>
        <begin position="66"/>
        <end position="105"/>
    </location>
</feature>
<keyword evidence="3" id="KW-1185">Reference proteome</keyword>
<accession>A0A0C9TSB5</accession>
<dbReference type="Proteomes" id="UP000053647">
    <property type="component" value="Unassembled WGS sequence"/>
</dbReference>
<gene>
    <name evidence="2" type="ORF">PAXINDRAFT_16381</name>
</gene>
<dbReference type="EMBL" id="KN819400">
    <property type="protein sequence ID" value="KIJ10667.1"/>
    <property type="molecule type" value="Genomic_DNA"/>
</dbReference>
<reference evidence="3" key="2">
    <citation type="submission" date="2015-01" db="EMBL/GenBank/DDBJ databases">
        <title>Evolutionary Origins and Diversification of the Mycorrhizal Mutualists.</title>
        <authorList>
            <consortium name="DOE Joint Genome Institute"/>
            <consortium name="Mycorrhizal Genomics Consortium"/>
            <person name="Kohler A."/>
            <person name="Kuo A."/>
            <person name="Nagy L.G."/>
            <person name="Floudas D."/>
            <person name="Copeland A."/>
            <person name="Barry K.W."/>
            <person name="Cichocki N."/>
            <person name="Veneault-Fourrey C."/>
            <person name="LaButti K."/>
            <person name="Lindquist E.A."/>
            <person name="Lipzen A."/>
            <person name="Lundell T."/>
            <person name="Morin E."/>
            <person name="Murat C."/>
            <person name="Riley R."/>
            <person name="Ohm R."/>
            <person name="Sun H."/>
            <person name="Tunlid A."/>
            <person name="Henrissat B."/>
            <person name="Grigoriev I.V."/>
            <person name="Hibbett D.S."/>
            <person name="Martin F."/>
        </authorList>
    </citation>
    <scope>NUCLEOTIDE SEQUENCE [LARGE SCALE GENOMIC DNA]</scope>
    <source>
        <strain evidence="3">ATCC 200175</strain>
    </source>
</reference>
<name>A0A0C9TSB5_PAXIN</name>
<organism evidence="2 3">
    <name type="scientific">Paxillus involutus ATCC 200175</name>
    <dbReference type="NCBI Taxonomy" id="664439"/>
    <lineage>
        <taxon>Eukaryota</taxon>
        <taxon>Fungi</taxon>
        <taxon>Dikarya</taxon>
        <taxon>Basidiomycota</taxon>
        <taxon>Agaricomycotina</taxon>
        <taxon>Agaricomycetes</taxon>
        <taxon>Agaricomycetidae</taxon>
        <taxon>Boletales</taxon>
        <taxon>Paxilineae</taxon>
        <taxon>Paxillaceae</taxon>
        <taxon>Paxillus</taxon>
    </lineage>
</organism>
<dbReference type="OrthoDB" id="2674759at2759"/>
<protein>
    <submittedName>
        <fullName evidence="2">Uncharacterized protein</fullName>
    </submittedName>
</protein>
<proteinExistence type="predicted"/>
<sequence length="177" mass="20253">MSLDMLPEPIQKAPVIYISGNTILLDIDGVVPAWDVYTFSMDVQEPGQKQMILRVKKDAIEKRSVQTQTEDLENKEISEVDSEMQSNSTRRCSRKPPGDPTTKEELKDTIKLEDGGFLSCPISPCRLLIRPGTPVEPTSKYMVRPFDSSLIEKERAKRRAFLEEVKETYYTKRARLE</sequence>
<dbReference type="HOGENOM" id="CLU_117309_0_0_1"/>
<evidence type="ECO:0000313" key="3">
    <source>
        <dbReference type="Proteomes" id="UP000053647"/>
    </source>
</evidence>
<evidence type="ECO:0000313" key="2">
    <source>
        <dbReference type="EMBL" id="KIJ10667.1"/>
    </source>
</evidence>
<reference evidence="2 3" key="1">
    <citation type="submission" date="2014-06" db="EMBL/GenBank/DDBJ databases">
        <authorList>
            <consortium name="DOE Joint Genome Institute"/>
            <person name="Kuo A."/>
            <person name="Kohler A."/>
            <person name="Nagy L.G."/>
            <person name="Floudas D."/>
            <person name="Copeland A."/>
            <person name="Barry K.W."/>
            <person name="Cichocki N."/>
            <person name="Veneault-Fourrey C."/>
            <person name="LaButti K."/>
            <person name="Lindquist E.A."/>
            <person name="Lipzen A."/>
            <person name="Lundell T."/>
            <person name="Morin E."/>
            <person name="Murat C."/>
            <person name="Sun H."/>
            <person name="Tunlid A."/>
            <person name="Henrissat B."/>
            <person name="Grigoriev I.V."/>
            <person name="Hibbett D.S."/>
            <person name="Martin F."/>
            <person name="Nordberg H.P."/>
            <person name="Cantor M.N."/>
            <person name="Hua S.X."/>
        </authorList>
    </citation>
    <scope>NUCLEOTIDE SEQUENCE [LARGE SCALE GENOMIC DNA]</scope>
    <source>
        <strain evidence="2 3">ATCC 200175</strain>
    </source>
</reference>
<dbReference type="AlphaFoldDB" id="A0A0C9TSB5"/>